<dbReference type="Proteomes" id="UP000789396">
    <property type="component" value="Unassembled WGS sequence"/>
</dbReference>
<evidence type="ECO:0000313" key="2">
    <source>
        <dbReference type="Proteomes" id="UP000789396"/>
    </source>
</evidence>
<comment type="caution">
    <text evidence="1">The sequence shown here is derived from an EMBL/GenBank/DDBJ whole genome shotgun (WGS) entry which is preliminary data.</text>
</comment>
<reference evidence="1" key="1">
    <citation type="submission" date="2021-06" db="EMBL/GenBank/DDBJ databases">
        <authorList>
            <person name="Kallberg Y."/>
            <person name="Tangrot J."/>
            <person name="Rosling A."/>
        </authorList>
    </citation>
    <scope>NUCLEOTIDE SEQUENCE</scope>
    <source>
        <strain evidence="1">IN212</strain>
    </source>
</reference>
<proteinExistence type="predicted"/>
<organism evidence="1 2">
    <name type="scientific">Racocetra fulgida</name>
    <dbReference type="NCBI Taxonomy" id="60492"/>
    <lineage>
        <taxon>Eukaryota</taxon>
        <taxon>Fungi</taxon>
        <taxon>Fungi incertae sedis</taxon>
        <taxon>Mucoromycota</taxon>
        <taxon>Glomeromycotina</taxon>
        <taxon>Glomeromycetes</taxon>
        <taxon>Diversisporales</taxon>
        <taxon>Gigasporaceae</taxon>
        <taxon>Racocetra</taxon>
    </lineage>
</organism>
<feature type="non-terminal residue" evidence="1">
    <location>
        <position position="1"/>
    </location>
</feature>
<dbReference type="OrthoDB" id="2405098at2759"/>
<keyword evidence="2" id="KW-1185">Reference proteome</keyword>
<name>A0A9N9J9J5_9GLOM</name>
<evidence type="ECO:0000313" key="1">
    <source>
        <dbReference type="EMBL" id="CAG8771285.1"/>
    </source>
</evidence>
<gene>
    <name evidence="1" type="ORF">RFULGI_LOCUS15078</name>
</gene>
<accession>A0A9N9J9J5</accession>
<protein>
    <submittedName>
        <fullName evidence="1">7945_t:CDS:1</fullName>
    </submittedName>
</protein>
<sequence length="81" mass="9704">YRECQNSLEQPFLFADKFMQDQNVTHNLDIRMSYLYSFDQNCKDFCEENLTVLEQKIIYEKVHSAYKKALNKALETNSKLQ</sequence>
<dbReference type="EMBL" id="CAJVPZ010046642">
    <property type="protein sequence ID" value="CAG8771285.1"/>
    <property type="molecule type" value="Genomic_DNA"/>
</dbReference>
<dbReference type="AlphaFoldDB" id="A0A9N9J9J5"/>